<dbReference type="SUPFAM" id="SSF52540">
    <property type="entry name" value="P-loop containing nucleoside triphosphate hydrolases"/>
    <property type="match status" value="1"/>
</dbReference>
<accession>A0A1R4J5H9</accession>
<dbReference type="Pfam" id="PF01121">
    <property type="entry name" value="CoaE"/>
    <property type="match status" value="1"/>
</dbReference>
<dbReference type="GO" id="GO:0005524">
    <property type="term" value="F:ATP binding"/>
    <property type="evidence" value="ECO:0007669"/>
    <property type="project" value="UniProtKB-UniRule"/>
</dbReference>
<keyword evidence="5 8" id="KW-0418">Kinase</keyword>
<keyword evidence="6 8" id="KW-0067">ATP-binding</keyword>
<dbReference type="PROSITE" id="PS51219">
    <property type="entry name" value="DPCK"/>
    <property type="match status" value="1"/>
</dbReference>
<dbReference type="Proteomes" id="UP000196778">
    <property type="component" value="Unassembled WGS sequence"/>
</dbReference>
<comment type="function">
    <text evidence="8">Catalyzes the phosphorylation of the 3'-hydroxyl group of dephosphocoenzyme A to form coenzyme A.</text>
</comment>
<dbReference type="UniPathway" id="UPA00241">
    <property type="reaction ID" value="UER00356"/>
</dbReference>
<dbReference type="NCBIfam" id="NF002879">
    <property type="entry name" value="PRK03333.1"/>
    <property type="match status" value="1"/>
</dbReference>
<evidence type="ECO:0000256" key="5">
    <source>
        <dbReference type="ARBA" id="ARBA00022777"/>
    </source>
</evidence>
<comment type="similarity">
    <text evidence="1 8">Belongs to the CoaE family.</text>
</comment>
<comment type="catalytic activity">
    <reaction evidence="8">
        <text>3'-dephospho-CoA + ATP = ADP + CoA + H(+)</text>
        <dbReference type="Rhea" id="RHEA:18245"/>
        <dbReference type="ChEBI" id="CHEBI:15378"/>
        <dbReference type="ChEBI" id="CHEBI:30616"/>
        <dbReference type="ChEBI" id="CHEBI:57287"/>
        <dbReference type="ChEBI" id="CHEBI:57328"/>
        <dbReference type="ChEBI" id="CHEBI:456216"/>
        <dbReference type="EC" id="2.7.1.24"/>
    </reaction>
</comment>
<feature type="binding site" evidence="8">
    <location>
        <begin position="12"/>
        <end position="17"/>
    </location>
    <ligand>
        <name>ATP</name>
        <dbReference type="ChEBI" id="CHEBI:30616"/>
    </ligand>
</feature>
<evidence type="ECO:0000256" key="3">
    <source>
        <dbReference type="ARBA" id="ARBA00022679"/>
    </source>
</evidence>
<dbReference type="NCBIfam" id="TIGR00152">
    <property type="entry name" value="dephospho-CoA kinase"/>
    <property type="match status" value="1"/>
</dbReference>
<dbReference type="GO" id="GO:0005737">
    <property type="term" value="C:cytoplasm"/>
    <property type="evidence" value="ECO:0007669"/>
    <property type="project" value="UniProtKB-SubCell"/>
</dbReference>
<organism evidence="10 11">
    <name type="scientific">Mycetocola reblochoni REB411</name>
    <dbReference type="NCBI Taxonomy" id="1255698"/>
    <lineage>
        <taxon>Bacteria</taxon>
        <taxon>Bacillati</taxon>
        <taxon>Actinomycetota</taxon>
        <taxon>Actinomycetes</taxon>
        <taxon>Micrococcales</taxon>
        <taxon>Microbacteriaceae</taxon>
        <taxon>Mycetocola</taxon>
    </lineage>
</organism>
<dbReference type="CDD" id="cd02022">
    <property type="entry name" value="DPCK"/>
    <property type="match status" value="1"/>
</dbReference>
<dbReference type="EC" id="2.7.1.24" evidence="8 9"/>
<evidence type="ECO:0000256" key="7">
    <source>
        <dbReference type="ARBA" id="ARBA00022993"/>
    </source>
</evidence>
<name>A0A1R4J5H9_9MICO</name>
<dbReference type="GO" id="GO:0015937">
    <property type="term" value="P:coenzyme A biosynthetic process"/>
    <property type="evidence" value="ECO:0007669"/>
    <property type="project" value="UniProtKB-UniRule"/>
</dbReference>
<dbReference type="InterPro" id="IPR027417">
    <property type="entry name" value="P-loop_NTPase"/>
</dbReference>
<keyword evidence="2 8" id="KW-0963">Cytoplasm</keyword>
<evidence type="ECO:0000256" key="6">
    <source>
        <dbReference type="ARBA" id="ARBA00022840"/>
    </source>
</evidence>
<keyword evidence="4 8" id="KW-0547">Nucleotide-binding</keyword>
<dbReference type="AlphaFoldDB" id="A0A1R4J5H9"/>
<keyword evidence="11" id="KW-1185">Reference proteome</keyword>
<gene>
    <name evidence="8" type="primary">coaE</name>
    <name evidence="10" type="ORF">FM119_05355</name>
</gene>
<keyword evidence="3 8" id="KW-0808">Transferase</keyword>
<evidence type="ECO:0000313" key="11">
    <source>
        <dbReference type="Proteomes" id="UP000196778"/>
    </source>
</evidence>
<evidence type="ECO:0000256" key="4">
    <source>
        <dbReference type="ARBA" id="ARBA00022741"/>
    </source>
</evidence>
<dbReference type="InterPro" id="IPR001977">
    <property type="entry name" value="Depp_CoAkinase"/>
</dbReference>
<dbReference type="Gene3D" id="3.40.50.300">
    <property type="entry name" value="P-loop containing nucleotide triphosphate hydrolases"/>
    <property type="match status" value="1"/>
</dbReference>
<evidence type="ECO:0000256" key="1">
    <source>
        <dbReference type="ARBA" id="ARBA00009018"/>
    </source>
</evidence>
<dbReference type="RefSeq" id="WP_245827291.1">
    <property type="nucleotide sequence ID" value="NZ_FUKR01000032.1"/>
</dbReference>
<dbReference type="HAMAP" id="MF_00376">
    <property type="entry name" value="Dephospho_CoA_kinase"/>
    <property type="match status" value="1"/>
</dbReference>
<reference evidence="11" key="1">
    <citation type="submission" date="2017-02" db="EMBL/GenBank/DDBJ databases">
        <authorList>
            <person name="Dridi B."/>
        </authorList>
    </citation>
    <scope>NUCLEOTIDE SEQUENCE [LARGE SCALE GENOMIC DNA]</scope>
    <source>
        <strain evidence="11">EB411</strain>
    </source>
</reference>
<dbReference type="PANTHER" id="PTHR10695:SF46">
    <property type="entry name" value="BIFUNCTIONAL COENZYME A SYNTHASE-RELATED"/>
    <property type="match status" value="1"/>
</dbReference>
<dbReference type="GO" id="GO:0004140">
    <property type="term" value="F:dephospho-CoA kinase activity"/>
    <property type="evidence" value="ECO:0007669"/>
    <property type="project" value="UniProtKB-UniRule"/>
</dbReference>
<dbReference type="PANTHER" id="PTHR10695">
    <property type="entry name" value="DEPHOSPHO-COA KINASE-RELATED"/>
    <property type="match status" value="1"/>
</dbReference>
<dbReference type="FunFam" id="3.40.50.300:FF:000991">
    <property type="entry name" value="Dephospho-CoA kinase"/>
    <property type="match status" value="1"/>
</dbReference>
<comment type="pathway">
    <text evidence="8">Cofactor biosynthesis; coenzyme A biosynthesis; CoA from (R)-pantothenate: step 5/5.</text>
</comment>
<evidence type="ECO:0000313" key="10">
    <source>
        <dbReference type="EMBL" id="SJN27015.1"/>
    </source>
</evidence>
<proteinExistence type="inferred from homology"/>
<evidence type="ECO:0000256" key="2">
    <source>
        <dbReference type="ARBA" id="ARBA00022490"/>
    </source>
</evidence>
<dbReference type="EMBL" id="FUKR01000032">
    <property type="protein sequence ID" value="SJN27015.1"/>
    <property type="molecule type" value="Genomic_DNA"/>
</dbReference>
<sequence length="209" mass="22295">MSMLIGLTGGIAAGKSTVARRLATLGAVVIDADVVAREVVEPGTDALSRIREHFGPAVLAADGSLDRAALGAIVFSDDDARAELNAIVHPAVRRRTAELITAATGSDPDAVVVYDVPLLVEAAVPHEFDLVVVVEASAEARVRRLVENRGLSREQAQARVAAQASDAERRAVADVVLNTEGTEAQTLAQTDQLWRERIRPRSFPSRHRP</sequence>
<protein>
    <recommendedName>
        <fullName evidence="8 9">Dephospho-CoA kinase</fullName>
        <ecNumber evidence="8 9">2.7.1.24</ecNumber>
    </recommendedName>
    <alternativeName>
        <fullName evidence="8">Dephosphocoenzyme A kinase</fullName>
    </alternativeName>
</protein>
<keyword evidence="7 8" id="KW-0173">Coenzyme A biosynthesis</keyword>
<comment type="subcellular location">
    <subcellularLocation>
        <location evidence="8">Cytoplasm</location>
    </subcellularLocation>
</comment>
<evidence type="ECO:0000256" key="8">
    <source>
        <dbReference type="HAMAP-Rule" id="MF_00376"/>
    </source>
</evidence>
<evidence type="ECO:0000256" key="9">
    <source>
        <dbReference type="NCBIfam" id="TIGR00152"/>
    </source>
</evidence>